<gene>
    <name evidence="1" type="ORF">GCM10010430_06690</name>
</gene>
<evidence type="ECO:0000313" key="1">
    <source>
        <dbReference type="EMBL" id="GAA2229425.1"/>
    </source>
</evidence>
<organism evidence="1 2">
    <name type="scientific">Kitasatospora cystarginea</name>
    <dbReference type="NCBI Taxonomy" id="58350"/>
    <lineage>
        <taxon>Bacteria</taxon>
        <taxon>Bacillati</taxon>
        <taxon>Actinomycetota</taxon>
        <taxon>Actinomycetes</taxon>
        <taxon>Kitasatosporales</taxon>
        <taxon>Streptomycetaceae</taxon>
        <taxon>Kitasatospora</taxon>
    </lineage>
</organism>
<evidence type="ECO:0000313" key="2">
    <source>
        <dbReference type="Proteomes" id="UP001500305"/>
    </source>
</evidence>
<dbReference type="Proteomes" id="UP001500305">
    <property type="component" value="Unassembled WGS sequence"/>
</dbReference>
<protein>
    <submittedName>
        <fullName evidence="1">Uncharacterized protein</fullName>
    </submittedName>
</protein>
<keyword evidence="2" id="KW-1185">Reference proteome</keyword>
<sequence>MLSVVTVGTPTEPRRVLKFTARSVDIGDLDLAIDEDGSARHLRAGPGSTSTLAGGSVTLYAESLSGRITGLDDGPLPADRSAVVTPDAVPQWLYGPDPSAPHSPERTLTFEDVAVRQARLLGPDLAVPGMRLNEDRA</sequence>
<accession>A0ABN3DF17</accession>
<proteinExistence type="predicted"/>
<reference evidence="1 2" key="1">
    <citation type="journal article" date="2019" name="Int. J. Syst. Evol. Microbiol.">
        <title>The Global Catalogue of Microorganisms (GCM) 10K type strain sequencing project: providing services to taxonomists for standard genome sequencing and annotation.</title>
        <authorList>
            <consortium name="The Broad Institute Genomics Platform"/>
            <consortium name="The Broad Institute Genome Sequencing Center for Infectious Disease"/>
            <person name="Wu L."/>
            <person name="Ma J."/>
        </authorList>
    </citation>
    <scope>NUCLEOTIDE SEQUENCE [LARGE SCALE GENOMIC DNA]</scope>
    <source>
        <strain evidence="1 2">JCM 7356</strain>
    </source>
</reference>
<dbReference type="EMBL" id="BAAATR010000002">
    <property type="protein sequence ID" value="GAA2229425.1"/>
    <property type="molecule type" value="Genomic_DNA"/>
</dbReference>
<name>A0ABN3DF17_9ACTN</name>
<comment type="caution">
    <text evidence="1">The sequence shown here is derived from an EMBL/GenBank/DDBJ whole genome shotgun (WGS) entry which is preliminary data.</text>
</comment>